<evidence type="ECO:0000313" key="14">
    <source>
        <dbReference type="Proteomes" id="UP000233350"/>
    </source>
</evidence>
<protein>
    <recommendedName>
        <fullName evidence="1">site-specific DNA-methyltransferase (adenine-specific)</fullName>
        <ecNumber evidence="1">2.1.1.72</ecNumber>
    </recommendedName>
</protein>
<dbReference type="InterPro" id="IPR029063">
    <property type="entry name" value="SAM-dependent_MTases_sf"/>
</dbReference>
<evidence type="ECO:0000256" key="2">
    <source>
        <dbReference type="ARBA" id="ARBA00022603"/>
    </source>
</evidence>
<organism evidence="13 14">
    <name type="scientific">Helicobacter winghamensis</name>
    <dbReference type="NCBI Taxonomy" id="157268"/>
    <lineage>
        <taxon>Bacteria</taxon>
        <taxon>Pseudomonadati</taxon>
        <taxon>Campylobacterota</taxon>
        <taxon>Epsilonproteobacteria</taxon>
        <taxon>Campylobacterales</taxon>
        <taxon>Helicobacteraceae</taxon>
        <taxon>Helicobacter</taxon>
    </lineage>
</organism>
<evidence type="ECO:0000256" key="1">
    <source>
        <dbReference type="ARBA" id="ARBA00011900"/>
    </source>
</evidence>
<evidence type="ECO:0000259" key="9">
    <source>
        <dbReference type="Pfam" id="PF07669"/>
    </source>
</evidence>
<dbReference type="PANTHER" id="PTHR33841">
    <property type="entry name" value="DNA METHYLTRANSFERASE YEEA-RELATED"/>
    <property type="match status" value="1"/>
</dbReference>
<evidence type="ECO:0000256" key="6">
    <source>
        <dbReference type="ARBA" id="ARBA00023125"/>
    </source>
</evidence>
<proteinExistence type="predicted"/>
<keyword evidence="2" id="KW-0489">Methyltransferase</keyword>
<feature type="domain" description="TaqI-like C-terminal specificity" evidence="10">
    <location>
        <begin position="1106"/>
        <end position="1262"/>
    </location>
</feature>
<keyword evidence="6" id="KW-0238">DNA-binding</keyword>
<feature type="domain" description="DUF7149" evidence="11">
    <location>
        <begin position="12"/>
        <end position="198"/>
    </location>
</feature>
<keyword evidence="5" id="KW-0680">Restriction system</keyword>
<dbReference type="InterPro" id="IPR055573">
    <property type="entry name" value="DUF7149"/>
</dbReference>
<reference evidence="13 14" key="1">
    <citation type="submission" date="2016-07" db="EMBL/GenBank/DDBJ databases">
        <title>Detection of Helicobacter winghamensis from caecal content of red fox (Vulpes vulpes).</title>
        <authorList>
            <person name="Zanoni R.G."/>
            <person name="Florio D."/>
            <person name="Caffara M."/>
            <person name="Renzi M."/>
            <person name="Parisi A."/>
            <person name="Pasquali F."/>
            <person name="Manfreda G."/>
        </authorList>
    </citation>
    <scope>NUCLEOTIDE SEQUENCE [LARGE SCALE GENOMIC DNA]</scope>
    <source>
        <strain evidence="13 14">295_13</strain>
    </source>
</reference>
<accession>A0A2N3PLC7</accession>
<evidence type="ECO:0000259" key="12">
    <source>
        <dbReference type="Pfam" id="PF25120"/>
    </source>
</evidence>
<dbReference type="STRING" id="556267.HWAG_00572"/>
<dbReference type="PRINTS" id="PR00507">
    <property type="entry name" value="N12N6MTFRASE"/>
</dbReference>
<dbReference type="RefSeq" id="WP_101312902.1">
    <property type="nucleotide sequence ID" value="NZ_MBPJ01000045.1"/>
</dbReference>
<dbReference type="InterPro" id="IPR011639">
    <property type="entry name" value="MethylTrfase_TaqI-like_dom"/>
</dbReference>
<evidence type="ECO:0000256" key="5">
    <source>
        <dbReference type="ARBA" id="ARBA00022747"/>
    </source>
</evidence>
<evidence type="ECO:0000256" key="7">
    <source>
        <dbReference type="ARBA" id="ARBA00047942"/>
    </source>
</evidence>
<dbReference type="Pfam" id="PF23653">
    <property type="entry name" value="DUF7149"/>
    <property type="match status" value="1"/>
</dbReference>
<evidence type="ECO:0000259" key="11">
    <source>
        <dbReference type="Pfam" id="PF23653"/>
    </source>
</evidence>
<feature type="coiled-coil region" evidence="8">
    <location>
        <begin position="522"/>
        <end position="549"/>
    </location>
</feature>
<dbReference type="EMBL" id="MBPK01000002">
    <property type="protein sequence ID" value="PKT82603.1"/>
    <property type="molecule type" value="Genomic_DNA"/>
</dbReference>
<evidence type="ECO:0000313" key="13">
    <source>
        <dbReference type="EMBL" id="PKT82603.1"/>
    </source>
</evidence>
<dbReference type="PANTHER" id="PTHR33841:SF1">
    <property type="entry name" value="DNA METHYLTRANSFERASE A"/>
    <property type="match status" value="1"/>
</dbReference>
<name>A0A2N3PLC7_9HELI</name>
<keyword evidence="4" id="KW-0949">S-adenosyl-L-methionine</keyword>
<dbReference type="InterPro" id="IPR025931">
    <property type="entry name" value="TaqI_C"/>
</dbReference>
<gene>
    <name evidence="13" type="ORF">BCM31_07700</name>
</gene>
<dbReference type="GO" id="GO:0032259">
    <property type="term" value="P:methylation"/>
    <property type="evidence" value="ECO:0007669"/>
    <property type="project" value="UniProtKB-KW"/>
</dbReference>
<feature type="coiled-coil region" evidence="8">
    <location>
        <begin position="707"/>
        <end position="768"/>
    </location>
</feature>
<dbReference type="InterPro" id="IPR002052">
    <property type="entry name" value="DNA_methylase_N6_adenine_CS"/>
</dbReference>
<dbReference type="Gene3D" id="3.40.50.150">
    <property type="entry name" value="Vaccinia Virus protein VP39"/>
    <property type="match status" value="2"/>
</dbReference>
<evidence type="ECO:0000256" key="8">
    <source>
        <dbReference type="SAM" id="Coils"/>
    </source>
</evidence>
<dbReference type="InterPro" id="IPR050953">
    <property type="entry name" value="N4_N6_ade-DNA_methylase"/>
</dbReference>
<dbReference type="GO" id="GO:0009307">
    <property type="term" value="P:DNA restriction-modification system"/>
    <property type="evidence" value="ECO:0007669"/>
    <property type="project" value="UniProtKB-KW"/>
</dbReference>
<dbReference type="EC" id="2.1.1.72" evidence="1"/>
<dbReference type="Pfam" id="PF12950">
    <property type="entry name" value="TaqI_C"/>
    <property type="match status" value="1"/>
</dbReference>
<dbReference type="Proteomes" id="UP000233350">
    <property type="component" value="Unassembled WGS sequence"/>
</dbReference>
<sequence length="1353" mass="158613">MKSPKLIFEKENLEENLNPLYYKQNIEQEEFEAFKDSVLEYLTRIYNHKDTKAETWLVSNALLPFLENVGFKGCVEAQYHQNKTNKNSTIDLVLKNSDNSVEVIFEVKIPNNRNEMFSTQNTTAKAMCEAILYYIRERKNGNVDLKFIILTDFFNFYIFKAKEFEKLFYKNPHIKKIYNNKNLISNNKDFYDELEKLLHSEKFFSGITPPEDDDKGLWGKFLYGLHIDLRLFENDSKKYKNIFKVFHRDYLLSEYRPDSNRINQRFFDELLFVLGLKQDSKTNKIGIDTAQNISLIRIIQEKLTEKLGDSTELFDKSMELLIIWLNRILFLKLIETNLSHFNGENGFQPFLTKEKIKDFKTLEHLFFEVLAKDYATRKEDKGFNYIPYLNSSLFLRKALESHFSIKDLDNFDITPYRNTQVRDINTHKKITEKLPFLAYLFDFLNAFDFGKDFEKSEQEKQTQEAQEKGKISDSDNAMDSRVLGLVFENLNGFKEGSFYTPGFITEYMCKESLEKIILDKFNKLFSANAQDLENAREFLKLELKSGNTQARDQLKEALLSIKVCDPSVGSGHFLASALNYLCYYFDYFNLVDLENINLSVENDTLKQGFHYKRPNDEKEQNHKNQKALFNLKRQIIESCLFGVDINPISCEITRLRLWIELLKNSYYIFEKGKLDSNIHKLETLPNIDINIKCGNSLVAILDTNITLENFTEKLDEKYKKAQKSQNLFVTKSLESYINDIKKKASIKFSELKNSVENYKNETDKEKALFYKKEYERAYFYLKELFKRNCDEYSNFYRALKDFFYQYGYVNFLNLDLETKITLESYVESFEFHKSVDYERENHRKIKQKELENLLNLLKDYENFQQLDSFEWRFAFPEVLDSNGDFLGFDLVIGNPPYIRQEEIKHLKPQLQKAFRIYKGTSDIYTYFYEQGHKILKHNGILSFITSNKYCRAGYGEPLREFLLEATALLYYIELNGIKVFDSASVDTSILSFIKTTPDSTHTFDFAHPKDYDTKANAPLQEYITPQSLLQSSLTQESFIFQDSTNAALKAKIEAIGTPLKEWDISINYGIKTGYNEAFIIDSTKRDEILRNCVSENERQRTSELIKPILRGRDIKRYSYEWAGLWIIGTFPALKLNIDDYPALRNYLESYRPRIDQSGEKGCRKKTSNKWFETQDNIAYYQEFEKEKIVWNRISSELCFSYDNSSHTILDSMFMITSNCQITTKYLLATLNSSISKNWIKNNSATLGDGIYGAKIYIEKLPVPQITESNKPLCDEIIKCVDRILEIKACHTEALAEVSKNTESKKDFSPFSKAQNDKTDSTLDTSKLESKLDSLVYTLYNLTNDEIETIKGKQ</sequence>
<comment type="caution">
    <text evidence="13">The sequence shown here is derived from an EMBL/GenBank/DDBJ whole genome shotgun (WGS) entry which is preliminary data.</text>
</comment>
<dbReference type="Pfam" id="PF25120">
    <property type="entry name" value="DUF7814"/>
    <property type="match status" value="1"/>
</dbReference>
<keyword evidence="3" id="KW-0808">Transferase</keyword>
<dbReference type="GO" id="GO:0009007">
    <property type="term" value="F:site-specific DNA-methyltransferase (adenine-specific) activity"/>
    <property type="evidence" value="ECO:0007669"/>
    <property type="project" value="UniProtKB-EC"/>
</dbReference>
<dbReference type="InterPro" id="IPR056716">
    <property type="entry name" value="DUF7814"/>
</dbReference>
<evidence type="ECO:0000256" key="4">
    <source>
        <dbReference type="ARBA" id="ARBA00022691"/>
    </source>
</evidence>
<dbReference type="GO" id="GO:0003677">
    <property type="term" value="F:DNA binding"/>
    <property type="evidence" value="ECO:0007669"/>
    <property type="project" value="UniProtKB-KW"/>
</dbReference>
<dbReference type="SUPFAM" id="SSF53335">
    <property type="entry name" value="S-adenosyl-L-methionine-dependent methyltransferases"/>
    <property type="match status" value="1"/>
</dbReference>
<evidence type="ECO:0000259" key="10">
    <source>
        <dbReference type="Pfam" id="PF12950"/>
    </source>
</evidence>
<keyword evidence="8" id="KW-0175">Coiled coil</keyword>
<keyword evidence="14" id="KW-1185">Reference proteome</keyword>
<feature type="domain" description="DUF7814" evidence="12">
    <location>
        <begin position="259"/>
        <end position="460"/>
    </location>
</feature>
<dbReference type="Pfam" id="PF07669">
    <property type="entry name" value="Eco57I"/>
    <property type="match status" value="1"/>
</dbReference>
<comment type="catalytic activity">
    <reaction evidence="7">
        <text>a 2'-deoxyadenosine in DNA + S-adenosyl-L-methionine = an N(6)-methyl-2'-deoxyadenosine in DNA + S-adenosyl-L-homocysteine + H(+)</text>
        <dbReference type="Rhea" id="RHEA:15197"/>
        <dbReference type="Rhea" id="RHEA-COMP:12418"/>
        <dbReference type="Rhea" id="RHEA-COMP:12419"/>
        <dbReference type="ChEBI" id="CHEBI:15378"/>
        <dbReference type="ChEBI" id="CHEBI:57856"/>
        <dbReference type="ChEBI" id="CHEBI:59789"/>
        <dbReference type="ChEBI" id="CHEBI:90615"/>
        <dbReference type="ChEBI" id="CHEBI:90616"/>
        <dbReference type="EC" id="2.1.1.72"/>
    </reaction>
</comment>
<feature type="domain" description="Type II methyltransferase M.TaqI-like" evidence="9">
    <location>
        <begin position="639"/>
        <end position="980"/>
    </location>
</feature>
<dbReference type="PROSITE" id="PS00092">
    <property type="entry name" value="N6_MTASE"/>
    <property type="match status" value="1"/>
</dbReference>
<evidence type="ECO:0000256" key="3">
    <source>
        <dbReference type="ARBA" id="ARBA00022679"/>
    </source>
</evidence>
<dbReference type="OrthoDB" id="9761012at2"/>